<comment type="caution">
    <text evidence="9">The sequence shown here is derived from an EMBL/GenBank/DDBJ whole genome shotgun (WGS) entry which is preliminary data.</text>
</comment>
<dbReference type="InterPro" id="IPR046956">
    <property type="entry name" value="RLP23-like"/>
</dbReference>
<evidence type="ECO:0000256" key="8">
    <source>
        <dbReference type="SAM" id="Phobius"/>
    </source>
</evidence>
<proteinExistence type="predicted"/>
<evidence type="ECO:0000256" key="1">
    <source>
        <dbReference type="ARBA" id="ARBA00004479"/>
    </source>
</evidence>
<organism evidence="9 10">
    <name type="scientific">Quercus suber</name>
    <name type="common">Cork oak</name>
    <dbReference type="NCBI Taxonomy" id="58331"/>
    <lineage>
        <taxon>Eukaryota</taxon>
        <taxon>Viridiplantae</taxon>
        <taxon>Streptophyta</taxon>
        <taxon>Embryophyta</taxon>
        <taxon>Tracheophyta</taxon>
        <taxon>Spermatophyta</taxon>
        <taxon>Magnoliopsida</taxon>
        <taxon>eudicotyledons</taxon>
        <taxon>Gunneridae</taxon>
        <taxon>Pentapetalae</taxon>
        <taxon>rosids</taxon>
        <taxon>fabids</taxon>
        <taxon>Fagales</taxon>
        <taxon>Fagaceae</taxon>
        <taxon>Quercus</taxon>
    </lineage>
</organism>
<evidence type="ECO:0000313" key="9">
    <source>
        <dbReference type="EMBL" id="KAK7854587.1"/>
    </source>
</evidence>
<keyword evidence="7" id="KW-0325">Glycoprotein</keyword>
<keyword evidence="2 8" id="KW-0812">Transmembrane</keyword>
<keyword evidence="6" id="KW-0675">Receptor</keyword>
<feature type="transmembrane region" description="Helical" evidence="8">
    <location>
        <begin position="94"/>
        <end position="116"/>
    </location>
</feature>
<dbReference type="GO" id="GO:0016020">
    <property type="term" value="C:membrane"/>
    <property type="evidence" value="ECO:0007669"/>
    <property type="project" value="UniProtKB-SubCell"/>
</dbReference>
<comment type="subcellular location">
    <subcellularLocation>
        <location evidence="1">Membrane</location>
        <topology evidence="1">Single-pass type I membrane protein</topology>
    </subcellularLocation>
</comment>
<gene>
    <name evidence="9" type="primary">EIX2_170</name>
    <name evidence="9" type="ORF">CFP56_031437</name>
</gene>
<name>A0AAW0LTP2_QUESU</name>
<sequence>MGSLESIDFSRKPTLRSNPSSMLGLTFFNHLNLSNNNLNGKIPLGTQLQSFNASNYIGIKLCGPPLTNNCNISGVKPNIENIGCQDTSGLEVDWFYVSMTLGFVVGFWSVCGPLLLNKKWRITYFQFLDQTGYKLKGVVSFVCGPLLLNKKWRITYFQFLDHTRYKLKGVVSLRDKCSSGYPSSFR</sequence>
<keyword evidence="3" id="KW-0732">Signal</keyword>
<evidence type="ECO:0000256" key="5">
    <source>
        <dbReference type="ARBA" id="ARBA00023136"/>
    </source>
</evidence>
<accession>A0AAW0LTP2</accession>
<dbReference type="Proteomes" id="UP000237347">
    <property type="component" value="Unassembled WGS sequence"/>
</dbReference>
<evidence type="ECO:0000256" key="4">
    <source>
        <dbReference type="ARBA" id="ARBA00022989"/>
    </source>
</evidence>
<dbReference type="EMBL" id="PKMF04000053">
    <property type="protein sequence ID" value="KAK7854587.1"/>
    <property type="molecule type" value="Genomic_DNA"/>
</dbReference>
<evidence type="ECO:0000256" key="7">
    <source>
        <dbReference type="ARBA" id="ARBA00023180"/>
    </source>
</evidence>
<protein>
    <submittedName>
        <fullName evidence="9">Receptor-like protein eix2</fullName>
    </submittedName>
</protein>
<keyword evidence="5 8" id="KW-0472">Membrane</keyword>
<evidence type="ECO:0000256" key="3">
    <source>
        <dbReference type="ARBA" id="ARBA00022729"/>
    </source>
</evidence>
<keyword evidence="10" id="KW-1185">Reference proteome</keyword>
<evidence type="ECO:0000256" key="6">
    <source>
        <dbReference type="ARBA" id="ARBA00023170"/>
    </source>
</evidence>
<dbReference type="PANTHER" id="PTHR48063">
    <property type="entry name" value="LRR RECEPTOR-LIKE KINASE"/>
    <property type="match status" value="1"/>
</dbReference>
<dbReference type="PANTHER" id="PTHR48063:SF98">
    <property type="entry name" value="LRR RECEPTOR-LIKE SERINE_THREONINE-PROTEIN KINASE FLS2"/>
    <property type="match status" value="1"/>
</dbReference>
<dbReference type="SUPFAM" id="SSF52058">
    <property type="entry name" value="L domain-like"/>
    <property type="match status" value="1"/>
</dbReference>
<keyword evidence="4 8" id="KW-1133">Transmembrane helix</keyword>
<dbReference type="Gene3D" id="3.80.10.10">
    <property type="entry name" value="Ribonuclease Inhibitor"/>
    <property type="match status" value="1"/>
</dbReference>
<dbReference type="AlphaFoldDB" id="A0AAW0LTP2"/>
<evidence type="ECO:0000256" key="2">
    <source>
        <dbReference type="ARBA" id="ARBA00022692"/>
    </source>
</evidence>
<reference evidence="9 10" key="1">
    <citation type="journal article" date="2018" name="Sci. Data">
        <title>The draft genome sequence of cork oak.</title>
        <authorList>
            <person name="Ramos A.M."/>
            <person name="Usie A."/>
            <person name="Barbosa P."/>
            <person name="Barros P.M."/>
            <person name="Capote T."/>
            <person name="Chaves I."/>
            <person name="Simoes F."/>
            <person name="Abreu I."/>
            <person name="Carrasquinho I."/>
            <person name="Faro C."/>
            <person name="Guimaraes J.B."/>
            <person name="Mendonca D."/>
            <person name="Nobrega F."/>
            <person name="Rodrigues L."/>
            <person name="Saibo N.J.M."/>
            <person name="Varela M.C."/>
            <person name="Egas C."/>
            <person name="Matos J."/>
            <person name="Miguel C.M."/>
            <person name="Oliveira M.M."/>
            <person name="Ricardo C.P."/>
            <person name="Goncalves S."/>
        </authorList>
    </citation>
    <scope>NUCLEOTIDE SEQUENCE [LARGE SCALE GENOMIC DNA]</scope>
    <source>
        <strain evidence="10">cv. HL8</strain>
    </source>
</reference>
<evidence type="ECO:0000313" key="10">
    <source>
        <dbReference type="Proteomes" id="UP000237347"/>
    </source>
</evidence>
<dbReference type="InterPro" id="IPR032675">
    <property type="entry name" value="LRR_dom_sf"/>
</dbReference>